<dbReference type="GO" id="GO:0009913">
    <property type="term" value="P:epidermal cell differentiation"/>
    <property type="evidence" value="ECO:0007669"/>
    <property type="project" value="TreeGrafter"/>
</dbReference>
<gene>
    <name evidence="9" type="ORF">NXF25_014804</name>
</gene>
<dbReference type="GO" id="GO:0008270">
    <property type="term" value="F:zinc ion binding"/>
    <property type="evidence" value="ECO:0007669"/>
    <property type="project" value="UniProtKB-KW"/>
</dbReference>
<comment type="caution">
    <text evidence="9">The sequence shown here is derived from an EMBL/GenBank/DDBJ whole genome shotgun (WGS) entry which is preliminary data.</text>
</comment>
<evidence type="ECO:0000256" key="5">
    <source>
        <dbReference type="ARBA" id="ARBA00022833"/>
    </source>
</evidence>
<dbReference type="Gene3D" id="3.30.160.60">
    <property type="entry name" value="Classic Zinc Finger"/>
    <property type="match status" value="2"/>
</dbReference>
<reference evidence="9 10" key="1">
    <citation type="journal article" date="2024" name="Proc. Natl. Acad. Sci. U.S.A.">
        <title>The genetic regulatory architecture and epigenomic basis for age-related changes in rattlesnake venom.</title>
        <authorList>
            <person name="Hogan M.P."/>
            <person name="Holding M.L."/>
            <person name="Nystrom G.S."/>
            <person name="Colston T.J."/>
            <person name="Bartlett D.A."/>
            <person name="Mason A.J."/>
            <person name="Ellsworth S.A."/>
            <person name="Rautsaw R.M."/>
            <person name="Lawrence K.C."/>
            <person name="Strickland J.L."/>
            <person name="He B."/>
            <person name="Fraser P."/>
            <person name="Margres M.J."/>
            <person name="Gilbert D.M."/>
            <person name="Gibbs H.L."/>
            <person name="Parkinson C.L."/>
            <person name="Rokyta D.R."/>
        </authorList>
    </citation>
    <scope>NUCLEOTIDE SEQUENCE [LARGE SCALE GENOMIC DNA]</scope>
    <source>
        <strain evidence="9">DRR0105</strain>
    </source>
</reference>
<name>A0AAW1AWY1_CROAD</name>
<feature type="domain" description="C2H2-type" evidence="8">
    <location>
        <begin position="159"/>
        <end position="186"/>
    </location>
</feature>
<accession>A0AAW1AWY1</accession>
<protein>
    <submittedName>
        <fullName evidence="9">Transcription factor ovo-like 3</fullName>
    </submittedName>
</protein>
<evidence type="ECO:0000256" key="2">
    <source>
        <dbReference type="ARBA" id="ARBA00022723"/>
    </source>
</evidence>
<evidence type="ECO:0000313" key="10">
    <source>
        <dbReference type="Proteomes" id="UP001474421"/>
    </source>
</evidence>
<dbReference type="Pfam" id="PF13912">
    <property type="entry name" value="zf-C2H2_6"/>
    <property type="match status" value="1"/>
</dbReference>
<dbReference type="PROSITE" id="PS50157">
    <property type="entry name" value="ZINC_FINGER_C2H2_2"/>
    <property type="match status" value="2"/>
</dbReference>
<evidence type="ECO:0000313" key="9">
    <source>
        <dbReference type="EMBL" id="KAK9394276.1"/>
    </source>
</evidence>
<evidence type="ECO:0000256" key="7">
    <source>
        <dbReference type="PROSITE-ProRule" id="PRU00042"/>
    </source>
</evidence>
<keyword evidence="4 7" id="KW-0863">Zinc-finger</keyword>
<dbReference type="GO" id="GO:0000981">
    <property type="term" value="F:DNA-binding transcription factor activity, RNA polymerase II-specific"/>
    <property type="evidence" value="ECO:0007669"/>
    <property type="project" value="TreeGrafter"/>
</dbReference>
<comment type="subcellular location">
    <subcellularLocation>
        <location evidence="1">Nucleus</location>
    </subcellularLocation>
</comment>
<dbReference type="PANTHER" id="PTHR10032">
    <property type="entry name" value="ZINC FINGER PROTEIN WITH KRAB AND SCAN DOMAINS"/>
    <property type="match status" value="1"/>
</dbReference>
<dbReference type="Pfam" id="PF13894">
    <property type="entry name" value="zf-C2H2_4"/>
    <property type="match status" value="1"/>
</dbReference>
<dbReference type="FunFam" id="3.30.160.60:FF:000452">
    <property type="entry name" value="Transcription factor Ovo-like 2"/>
    <property type="match status" value="1"/>
</dbReference>
<dbReference type="AlphaFoldDB" id="A0AAW1AWY1"/>
<evidence type="ECO:0000256" key="1">
    <source>
        <dbReference type="ARBA" id="ARBA00004123"/>
    </source>
</evidence>
<keyword evidence="3" id="KW-0677">Repeat</keyword>
<dbReference type="Proteomes" id="UP001474421">
    <property type="component" value="Unassembled WGS sequence"/>
</dbReference>
<keyword evidence="10" id="KW-1185">Reference proteome</keyword>
<proteinExistence type="predicted"/>
<evidence type="ECO:0000259" key="8">
    <source>
        <dbReference type="PROSITE" id="PS50157"/>
    </source>
</evidence>
<dbReference type="GO" id="GO:0000978">
    <property type="term" value="F:RNA polymerase II cis-regulatory region sequence-specific DNA binding"/>
    <property type="evidence" value="ECO:0007669"/>
    <property type="project" value="TreeGrafter"/>
</dbReference>
<keyword evidence="2" id="KW-0479">Metal-binding</keyword>
<dbReference type="GO" id="GO:0005634">
    <property type="term" value="C:nucleus"/>
    <property type="evidence" value="ECO:0007669"/>
    <property type="project" value="UniProtKB-SubCell"/>
</dbReference>
<dbReference type="InterPro" id="IPR036236">
    <property type="entry name" value="Znf_C2H2_sf"/>
</dbReference>
<sequence length="305" mass="34494">MEGGLHGKQRASSDWACLKLHPGNGCTSCSVYFKDLPWLVIITVFNLLVHLNIDPGKPKPGIRPAMPKSFLIKRRNSAQLRRRNWGELSDQLRGDLYVPETCVAQALVNPAVLSISSQSKWDGGDPHRLPQSPLYSQPPAAEKLPLCNQGRGLPTQADFQCSVCSKRFPLQRMLNRHRKSHSPVKKHRCSYCSKGFNDIFDLKRHLRTHTGIRPYRCCLCDDKGFTQRCSLESHLSKIHRLPQIYGYRERRAKLFVCEGCGFTCSTSDEYHRHTCQEPSVPAYLGDDFPKPGAAGFRAQLHLLLS</sequence>
<dbReference type="SMART" id="SM00355">
    <property type="entry name" value="ZnF_C2H2"/>
    <property type="match status" value="4"/>
</dbReference>
<dbReference type="InterPro" id="IPR013087">
    <property type="entry name" value="Znf_C2H2_type"/>
</dbReference>
<keyword evidence="6" id="KW-0539">Nucleus</keyword>
<evidence type="ECO:0000256" key="6">
    <source>
        <dbReference type="ARBA" id="ARBA00023242"/>
    </source>
</evidence>
<keyword evidence="5" id="KW-0862">Zinc</keyword>
<dbReference type="PANTHER" id="PTHR10032:SF217">
    <property type="entry name" value="TRANSCRIPTION FACTOR OVO-LIKE 1-RELATED"/>
    <property type="match status" value="1"/>
</dbReference>
<organism evidence="9 10">
    <name type="scientific">Crotalus adamanteus</name>
    <name type="common">Eastern diamondback rattlesnake</name>
    <dbReference type="NCBI Taxonomy" id="8729"/>
    <lineage>
        <taxon>Eukaryota</taxon>
        <taxon>Metazoa</taxon>
        <taxon>Chordata</taxon>
        <taxon>Craniata</taxon>
        <taxon>Vertebrata</taxon>
        <taxon>Euteleostomi</taxon>
        <taxon>Lepidosauria</taxon>
        <taxon>Squamata</taxon>
        <taxon>Bifurcata</taxon>
        <taxon>Unidentata</taxon>
        <taxon>Episquamata</taxon>
        <taxon>Toxicofera</taxon>
        <taxon>Serpentes</taxon>
        <taxon>Colubroidea</taxon>
        <taxon>Viperidae</taxon>
        <taxon>Crotalinae</taxon>
        <taxon>Crotalus</taxon>
    </lineage>
</organism>
<dbReference type="InterPro" id="IPR027756">
    <property type="entry name" value="Ovo-like"/>
</dbReference>
<evidence type="ECO:0000256" key="3">
    <source>
        <dbReference type="ARBA" id="ARBA00022737"/>
    </source>
</evidence>
<dbReference type="EMBL" id="JAOTOJ010000011">
    <property type="protein sequence ID" value="KAK9394276.1"/>
    <property type="molecule type" value="Genomic_DNA"/>
</dbReference>
<evidence type="ECO:0000256" key="4">
    <source>
        <dbReference type="ARBA" id="ARBA00022771"/>
    </source>
</evidence>
<feature type="domain" description="C2H2-type" evidence="8">
    <location>
        <begin position="187"/>
        <end position="214"/>
    </location>
</feature>
<dbReference type="SUPFAM" id="SSF57667">
    <property type="entry name" value="beta-beta-alpha zinc fingers"/>
    <property type="match status" value="2"/>
</dbReference>
<dbReference type="PROSITE" id="PS00028">
    <property type="entry name" value="ZINC_FINGER_C2H2_1"/>
    <property type="match status" value="2"/>
</dbReference>